<protein>
    <submittedName>
        <fullName evidence="2">Uncharacterized protein</fullName>
    </submittedName>
</protein>
<reference evidence="2" key="1">
    <citation type="submission" date="2020-01" db="EMBL/GenBank/DDBJ databases">
        <title>Genome sequence of Kobresia littledalei, the first chromosome-level genome in the family Cyperaceae.</title>
        <authorList>
            <person name="Qu G."/>
        </authorList>
    </citation>
    <scope>NUCLEOTIDE SEQUENCE</scope>
    <source>
        <strain evidence="2">C.B.Clarke</strain>
        <tissue evidence="2">Leaf</tissue>
    </source>
</reference>
<comment type="caution">
    <text evidence="2">The sequence shown here is derived from an EMBL/GenBank/DDBJ whole genome shotgun (WGS) entry which is preliminary data.</text>
</comment>
<dbReference type="AlphaFoldDB" id="A0A833R2P6"/>
<name>A0A833R2P6_9POAL</name>
<evidence type="ECO:0000313" key="3">
    <source>
        <dbReference type="Proteomes" id="UP000623129"/>
    </source>
</evidence>
<evidence type="ECO:0000313" key="2">
    <source>
        <dbReference type="EMBL" id="KAF3328896.1"/>
    </source>
</evidence>
<feature type="region of interest" description="Disordered" evidence="1">
    <location>
        <begin position="1"/>
        <end position="20"/>
    </location>
</feature>
<dbReference type="EMBL" id="SWLB01000015">
    <property type="protein sequence ID" value="KAF3328896.1"/>
    <property type="molecule type" value="Genomic_DNA"/>
</dbReference>
<evidence type="ECO:0000256" key="1">
    <source>
        <dbReference type="SAM" id="MobiDB-lite"/>
    </source>
</evidence>
<dbReference type="Proteomes" id="UP000623129">
    <property type="component" value="Unassembled WGS sequence"/>
</dbReference>
<proteinExistence type="predicted"/>
<organism evidence="2 3">
    <name type="scientific">Carex littledalei</name>
    <dbReference type="NCBI Taxonomy" id="544730"/>
    <lineage>
        <taxon>Eukaryota</taxon>
        <taxon>Viridiplantae</taxon>
        <taxon>Streptophyta</taxon>
        <taxon>Embryophyta</taxon>
        <taxon>Tracheophyta</taxon>
        <taxon>Spermatophyta</taxon>
        <taxon>Magnoliopsida</taxon>
        <taxon>Liliopsida</taxon>
        <taxon>Poales</taxon>
        <taxon>Cyperaceae</taxon>
        <taxon>Cyperoideae</taxon>
        <taxon>Cariceae</taxon>
        <taxon>Carex</taxon>
        <taxon>Carex subgen. Euthyceras</taxon>
    </lineage>
</organism>
<sequence length="74" mass="8883">MEAEMLHDGPREDQDISREHQMRRLSSLSKEIRQIFDFNSVQNSVVVTLEPRLRELVREEVEHALSRIPWNLER</sequence>
<accession>A0A833R2P6</accession>
<gene>
    <name evidence="2" type="ORF">FCM35_KLT05974</name>
</gene>
<keyword evidence="3" id="KW-1185">Reference proteome</keyword>